<sequence length="259" mass="29454">MSLLASLPLIGVIVIHLYRSGFNYHLVRRLGIALILFVLYTGGLIVSTKIGGGNNIHNLDAYLMILLISGSYLYFGKSVPDNDVPEREFSQKFLNVFVVFAIIIPVIFTLQVGRPLGLQEKSRTENALMTIQEYADTTIAEGGKVLFIAERQLLTFGEIKNVPLLPEYERMDLMEMVMGGNEEYLAEFRQRIENQEYALIISEPLVVKYKGRGKQFGDENDVYVRQVTEVVLCYYEPVKRITKFPIQLLMPRAEETICS</sequence>
<dbReference type="EMBL" id="BART01001927">
    <property type="protein sequence ID" value="GAG73990.1"/>
    <property type="molecule type" value="Genomic_DNA"/>
</dbReference>
<organism evidence="2">
    <name type="scientific">marine sediment metagenome</name>
    <dbReference type="NCBI Taxonomy" id="412755"/>
    <lineage>
        <taxon>unclassified sequences</taxon>
        <taxon>metagenomes</taxon>
        <taxon>ecological metagenomes</taxon>
    </lineage>
</organism>
<feature type="transmembrane region" description="Helical" evidence="1">
    <location>
        <begin position="27"/>
        <end position="47"/>
    </location>
</feature>
<keyword evidence="1" id="KW-0472">Membrane</keyword>
<keyword evidence="1" id="KW-0812">Transmembrane</keyword>
<accession>X0ZW23</accession>
<feature type="transmembrane region" description="Helical" evidence="1">
    <location>
        <begin position="59"/>
        <end position="75"/>
    </location>
</feature>
<gene>
    <name evidence="2" type="ORF">S01H4_06309</name>
</gene>
<name>X0ZW23_9ZZZZ</name>
<reference evidence="2" key="1">
    <citation type="journal article" date="2014" name="Front. Microbiol.">
        <title>High frequency of phylogenetically diverse reductive dehalogenase-homologous genes in deep subseafloor sedimentary metagenomes.</title>
        <authorList>
            <person name="Kawai M."/>
            <person name="Futagami T."/>
            <person name="Toyoda A."/>
            <person name="Takaki Y."/>
            <person name="Nishi S."/>
            <person name="Hori S."/>
            <person name="Arai W."/>
            <person name="Tsubouchi T."/>
            <person name="Morono Y."/>
            <person name="Uchiyama I."/>
            <person name="Ito T."/>
            <person name="Fujiyama A."/>
            <person name="Inagaki F."/>
            <person name="Takami H."/>
        </authorList>
    </citation>
    <scope>NUCLEOTIDE SEQUENCE</scope>
    <source>
        <strain evidence="2">Expedition CK06-06</strain>
    </source>
</reference>
<evidence type="ECO:0000313" key="2">
    <source>
        <dbReference type="EMBL" id="GAG73990.1"/>
    </source>
</evidence>
<comment type="caution">
    <text evidence="2">The sequence shown here is derived from an EMBL/GenBank/DDBJ whole genome shotgun (WGS) entry which is preliminary data.</text>
</comment>
<dbReference type="AlphaFoldDB" id="X0ZW23"/>
<feature type="transmembrane region" description="Helical" evidence="1">
    <location>
        <begin position="95"/>
        <end position="113"/>
    </location>
</feature>
<proteinExistence type="predicted"/>
<protein>
    <submittedName>
        <fullName evidence="2">Uncharacterized protein</fullName>
    </submittedName>
</protein>
<evidence type="ECO:0000256" key="1">
    <source>
        <dbReference type="SAM" id="Phobius"/>
    </source>
</evidence>
<keyword evidence="1" id="KW-1133">Transmembrane helix</keyword>